<name>A0A974D5Z6_XENLA</name>
<evidence type="ECO:0000256" key="1">
    <source>
        <dbReference type="SAM" id="MobiDB-lite"/>
    </source>
</evidence>
<dbReference type="EMBL" id="CM004472">
    <property type="protein sequence ID" value="OCT84792.1"/>
    <property type="molecule type" value="Genomic_DNA"/>
</dbReference>
<gene>
    <name evidence="2" type="ORF">XELAEV_18022949mg</name>
</gene>
<dbReference type="AlphaFoldDB" id="A0A974D5Z6"/>
<sequence>MASTKKNRGQVSRNGTDLAGSKDGTRNSAAPINTAHRPHSASESASHRNIAASIKKLGRNARDQMEANAPQDSGDAASPLWKTP</sequence>
<accession>A0A974D5Z6</accession>
<organism evidence="2 3">
    <name type="scientific">Xenopus laevis</name>
    <name type="common">African clawed frog</name>
    <dbReference type="NCBI Taxonomy" id="8355"/>
    <lineage>
        <taxon>Eukaryota</taxon>
        <taxon>Metazoa</taxon>
        <taxon>Chordata</taxon>
        <taxon>Craniata</taxon>
        <taxon>Vertebrata</taxon>
        <taxon>Euteleostomi</taxon>
        <taxon>Amphibia</taxon>
        <taxon>Batrachia</taxon>
        <taxon>Anura</taxon>
        <taxon>Pipoidea</taxon>
        <taxon>Pipidae</taxon>
        <taxon>Xenopodinae</taxon>
        <taxon>Xenopus</taxon>
        <taxon>Xenopus</taxon>
    </lineage>
</organism>
<protein>
    <submittedName>
        <fullName evidence="2">Uncharacterized protein</fullName>
    </submittedName>
</protein>
<dbReference type="Proteomes" id="UP000694892">
    <property type="component" value="Chromosome 4L"/>
</dbReference>
<reference evidence="3" key="1">
    <citation type="journal article" date="2016" name="Nature">
        <title>Genome evolution in the allotetraploid frog Xenopus laevis.</title>
        <authorList>
            <person name="Session A.M."/>
            <person name="Uno Y."/>
            <person name="Kwon T."/>
            <person name="Chapman J.A."/>
            <person name="Toyoda A."/>
            <person name="Takahashi S."/>
            <person name="Fukui A."/>
            <person name="Hikosaka A."/>
            <person name="Suzuki A."/>
            <person name="Kondo M."/>
            <person name="van Heeringen S.J."/>
            <person name="Quigley I."/>
            <person name="Heinz S."/>
            <person name="Ogino H."/>
            <person name="Ochi H."/>
            <person name="Hellsten U."/>
            <person name="Lyons J.B."/>
            <person name="Simakov O."/>
            <person name="Putnam N."/>
            <person name="Stites J."/>
            <person name="Kuroki Y."/>
            <person name="Tanaka T."/>
            <person name="Michiue T."/>
            <person name="Watanabe M."/>
            <person name="Bogdanovic O."/>
            <person name="Lister R."/>
            <person name="Georgiou G."/>
            <person name="Paranjpe S.S."/>
            <person name="van Kruijsbergen I."/>
            <person name="Shu S."/>
            <person name="Carlson J."/>
            <person name="Kinoshita T."/>
            <person name="Ohta Y."/>
            <person name="Mawaribuchi S."/>
            <person name="Jenkins J."/>
            <person name="Grimwood J."/>
            <person name="Schmutz J."/>
            <person name="Mitros T."/>
            <person name="Mozaffari S.V."/>
            <person name="Suzuki Y."/>
            <person name="Haramoto Y."/>
            <person name="Yamamoto T.S."/>
            <person name="Takagi C."/>
            <person name="Heald R."/>
            <person name="Miller K."/>
            <person name="Haudenschild C."/>
            <person name="Kitzman J."/>
            <person name="Nakayama T."/>
            <person name="Izutsu Y."/>
            <person name="Robert J."/>
            <person name="Fortriede J."/>
            <person name="Burns K."/>
            <person name="Lotay V."/>
            <person name="Karimi K."/>
            <person name="Yasuoka Y."/>
            <person name="Dichmann D.S."/>
            <person name="Flajnik M.F."/>
            <person name="Houston D.W."/>
            <person name="Shendure J."/>
            <person name="DuPasquier L."/>
            <person name="Vize P.D."/>
            <person name="Zorn A.M."/>
            <person name="Ito M."/>
            <person name="Marcotte E.M."/>
            <person name="Wallingford J.B."/>
            <person name="Ito Y."/>
            <person name="Asashima M."/>
            <person name="Ueno N."/>
            <person name="Matsuda Y."/>
            <person name="Veenstra G.J."/>
            <person name="Fujiyama A."/>
            <person name="Harland R.M."/>
            <person name="Taira M."/>
            <person name="Rokhsar D.S."/>
        </authorList>
    </citation>
    <scope>NUCLEOTIDE SEQUENCE [LARGE SCALE GENOMIC DNA]</scope>
    <source>
        <strain evidence="3">J</strain>
    </source>
</reference>
<evidence type="ECO:0000313" key="3">
    <source>
        <dbReference type="Proteomes" id="UP000694892"/>
    </source>
</evidence>
<evidence type="ECO:0000313" key="2">
    <source>
        <dbReference type="EMBL" id="OCT84792.1"/>
    </source>
</evidence>
<feature type="region of interest" description="Disordered" evidence="1">
    <location>
        <begin position="1"/>
        <end position="84"/>
    </location>
</feature>
<proteinExistence type="predicted"/>